<keyword evidence="2" id="KW-0732">Signal</keyword>
<feature type="compositionally biased region" description="Low complexity" evidence="1">
    <location>
        <begin position="34"/>
        <end position="75"/>
    </location>
</feature>
<keyword evidence="4" id="KW-1185">Reference proteome</keyword>
<sequence length="427" mass="45672">MRRTLSRLSSRPFLLCAALVLGTGAGCESVKPRATAPADGTTAIPPPDTTTASTPDASVTPDAGAPTPTTATASPWQRARVGDRVEYAFSAHRAPPGRQRVVDPNDRGSAVAGRVALEVVAVQAPWAWLTVTFTDDQGRPLPHPRLAQDRLLPMRMEEIQAWKAEHRGQRSAEQTTAAGRSWDAQRYLHDSRPSDGPLQNRLYASEPGPLYLTHGLLDASTTLSGFGASGSQQLTLVSFRQGTNATGTLPVLERPWGPGTWFDVRQDISGTASVRRVCMGAERGFLLRKEVTGPSGDAPCADFQEADALPLEEALLSLVSEVVSLPQQWPPVPAGTAPSRRETLTVARHPIPAVVFETPLGEGVERRVQVTTYAAEPWGAALHGLADEARFGTLSDTLFRVPPKGKRVAEDGAQLVGWGAWVKDGGK</sequence>
<evidence type="ECO:0000256" key="2">
    <source>
        <dbReference type="SAM" id="SignalP"/>
    </source>
</evidence>
<feature type="region of interest" description="Disordered" evidence="1">
    <location>
        <begin position="28"/>
        <end position="75"/>
    </location>
</feature>
<evidence type="ECO:0000313" key="4">
    <source>
        <dbReference type="Proteomes" id="UP001516472"/>
    </source>
</evidence>
<feature type="chain" id="PRO_5046069540" description="Lipoprotein" evidence="2">
    <location>
        <begin position="26"/>
        <end position="427"/>
    </location>
</feature>
<comment type="caution">
    <text evidence="3">The sequence shown here is derived from an EMBL/GenBank/DDBJ whole genome shotgun (WGS) entry which is preliminary data.</text>
</comment>
<dbReference type="RefSeq" id="WP_193346394.1">
    <property type="nucleotide sequence ID" value="NZ_JAAIYO010000001.1"/>
</dbReference>
<evidence type="ECO:0008006" key="5">
    <source>
        <dbReference type="Google" id="ProtNLM"/>
    </source>
</evidence>
<proteinExistence type="predicted"/>
<dbReference type="Pfam" id="PF19544">
    <property type="entry name" value="DUF6068"/>
    <property type="match status" value="1"/>
</dbReference>
<evidence type="ECO:0000313" key="3">
    <source>
        <dbReference type="EMBL" id="MBE4746989.1"/>
    </source>
</evidence>
<organism evidence="3 4">
    <name type="scientific">Corallococcus soli</name>
    <dbReference type="NCBI Taxonomy" id="2710757"/>
    <lineage>
        <taxon>Bacteria</taxon>
        <taxon>Pseudomonadati</taxon>
        <taxon>Myxococcota</taxon>
        <taxon>Myxococcia</taxon>
        <taxon>Myxococcales</taxon>
        <taxon>Cystobacterineae</taxon>
        <taxon>Myxococcaceae</taxon>
        <taxon>Corallococcus</taxon>
    </lineage>
</organism>
<dbReference type="PROSITE" id="PS51257">
    <property type="entry name" value="PROKAR_LIPOPROTEIN"/>
    <property type="match status" value="1"/>
</dbReference>
<dbReference type="Proteomes" id="UP001516472">
    <property type="component" value="Unassembled WGS sequence"/>
</dbReference>
<accession>A0ABR9PGF1</accession>
<gene>
    <name evidence="3" type="ORF">G4177_02225</name>
</gene>
<dbReference type="InterPro" id="IPR045712">
    <property type="entry name" value="DUF6068"/>
</dbReference>
<feature type="signal peptide" evidence="2">
    <location>
        <begin position="1"/>
        <end position="25"/>
    </location>
</feature>
<feature type="region of interest" description="Disordered" evidence="1">
    <location>
        <begin position="164"/>
        <end position="198"/>
    </location>
</feature>
<evidence type="ECO:0000256" key="1">
    <source>
        <dbReference type="SAM" id="MobiDB-lite"/>
    </source>
</evidence>
<reference evidence="3 4" key="1">
    <citation type="submission" date="2020-02" db="EMBL/GenBank/DDBJ databases">
        <authorList>
            <person name="Babadi Z.K."/>
            <person name="Risdian C."/>
            <person name="Ebrahimipour G.H."/>
            <person name="Wink J."/>
        </authorList>
    </citation>
    <scope>NUCLEOTIDE SEQUENCE [LARGE SCALE GENOMIC DNA]</scope>
    <source>
        <strain evidence="3 4">ZKHCc1 1396</strain>
    </source>
</reference>
<protein>
    <recommendedName>
        <fullName evidence="5">Lipoprotein</fullName>
    </recommendedName>
</protein>
<name>A0ABR9PGF1_9BACT</name>
<dbReference type="EMBL" id="JAAIYO010000001">
    <property type="protein sequence ID" value="MBE4746989.1"/>
    <property type="molecule type" value="Genomic_DNA"/>
</dbReference>